<dbReference type="CDD" id="cd02440">
    <property type="entry name" value="AdoMet_MTases"/>
    <property type="match status" value="1"/>
</dbReference>
<proteinExistence type="predicted"/>
<dbReference type="InterPro" id="IPR029063">
    <property type="entry name" value="SAM-dependent_MTases_sf"/>
</dbReference>
<sequence length="198" mass="21833">MITATIKEVEVSFRTKDGLFSPRSIDRGTLAMLSVIDFEQSDNICDLGCGYGVVGILAAKIIGPERVVMADNDVKAVEAAIENAQANHVAGVETVVSDGFTNVRQKDFTKIICHPPYHADFAVPKLFIEKGFNRLALDGRMYMVTKRKDWYKNKLISVFGGVKVWEIDEYFVFMAIKKSGSYANAKPRGKGSGGKKKS</sequence>
<gene>
    <name evidence="4" type="ORF">DQG23_31745</name>
</gene>
<dbReference type="RefSeq" id="WP_113035046.1">
    <property type="nucleotide sequence ID" value="NZ_QMFB01000026.1"/>
</dbReference>
<evidence type="ECO:0000313" key="5">
    <source>
        <dbReference type="Proteomes" id="UP000250369"/>
    </source>
</evidence>
<keyword evidence="1 4" id="KW-0489">Methyltransferase</keyword>
<name>A0A329M731_9BACL</name>
<organism evidence="4 5">
    <name type="scientific">Paenibacillus contaminans</name>
    <dbReference type="NCBI Taxonomy" id="450362"/>
    <lineage>
        <taxon>Bacteria</taxon>
        <taxon>Bacillati</taxon>
        <taxon>Bacillota</taxon>
        <taxon>Bacilli</taxon>
        <taxon>Bacillales</taxon>
        <taxon>Paenibacillaceae</taxon>
        <taxon>Paenibacillus</taxon>
    </lineage>
</organism>
<dbReference type="InterPro" id="IPR046977">
    <property type="entry name" value="RsmC/RlmG"/>
</dbReference>
<dbReference type="GO" id="GO:0032259">
    <property type="term" value="P:methylation"/>
    <property type="evidence" value="ECO:0007669"/>
    <property type="project" value="UniProtKB-KW"/>
</dbReference>
<reference evidence="4 5" key="1">
    <citation type="journal article" date="2009" name="Int. J. Syst. Evol. Microbiol.">
        <title>Paenibacillus contaminans sp. nov., isolated from a contaminated laboratory plate.</title>
        <authorList>
            <person name="Chou J.H."/>
            <person name="Lee J.H."/>
            <person name="Lin M.C."/>
            <person name="Chang P.S."/>
            <person name="Arun A.B."/>
            <person name="Young C.C."/>
            <person name="Chen W.M."/>
        </authorList>
    </citation>
    <scope>NUCLEOTIDE SEQUENCE [LARGE SCALE GENOMIC DNA]</scope>
    <source>
        <strain evidence="4 5">CKOBP-6</strain>
    </source>
</reference>
<dbReference type="SUPFAM" id="SSF53335">
    <property type="entry name" value="S-adenosyl-L-methionine-dependent methyltransferases"/>
    <property type="match status" value="1"/>
</dbReference>
<evidence type="ECO:0000256" key="2">
    <source>
        <dbReference type="ARBA" id="ARBA00022679"/>
    </source>
</evidence>
<protein>
    <submittedName>
        <fullName evidence="4">Methyltransferase</fullName>
    </submittedName>
</protein>
<keyword evidence="5" id="KW-1185">Reference proteome</keyword>
<keyword evidence="2 4" id="KW-0808">Transferase</keyword>
<accession>A0A329M731</accession>
<dbReference type="PANTHER" id="PTHR47816:SF4">
    <property type="entry name" value="RIBOSOMAL RNA SMALL SUBUNIT METHYLTRANSFERASE C"/>
    <property type="match status" value="1"/>
</dbReference>
<evidence type="ECO:0000256" key="1">
    <source>
        <dbReference type="ARBA" id="ARBA00022603"/>
    </source>
</evidence>
<dbReference type="Pfam" id="PF05175">
    <property type="entry name" value="MTS"/>
    <property type="match status" value="1"/>
</dbReference>
<evidence type="ECO:0000259" key="3">
    <source>
        <dbReference type="Pfam" id="PF05175"/>
    </source>
</evidence>
<dbReference type="Proteomes" id="UP000250369">
    <property type="component" value="Unassembled WGS sequence"/>
</dbReference>
<evidence type="ECO:0000313" key="4">
    <source>
        <dbReference type="EMBL" id="RAV14463.1"/>
    </source>
</evidence>
<dbReference type="EMBL" id="QMFB01000026">
    <property type="protein sequence ID" value="RAV14463.1"/>
    <property type="molecule type" value="Genomic_DNA"/>
</dbReference>
<dbReference type="AlphaFoldDB" id="A0A329M731"/>
<dbReference type="Gene3D" id="3.40.50.150">
    <property type="entry name" value="Vaccinia Virus protein VP39"/>
    <property type="match status" value="1"/>
</dbReference>
<comment type="caution">
    <text evidence="4">The sequence shown here is derived from an EMBL/GenBank/DDBJ whole genome shotgun (WGS) entry which is preliminary data.</text>
</comment>
<dbReference type="InterPro" id="IPR007848">
    <property type="entry name" value="Small_mtfrase_dom"/>
</dbReference>
<dbReference type="OrthoDB" id="9791837at2"/>
<feature type="domain" description="Methyltransferase small" evidence="3">
    <location>
        <begin position="11"/>
        <end position="172"/>
    </location>
</feature>
<dbReference type="PANTHER" id="PTHR47816">
    <property type="entry name" value="RIBOSOMAL RNA SMALL SUBUNIT METHYLTRANSFERASE C"/>
    <property type="match status" value="1"/>
</dbReference>
<dbReference type="GO" id="GO:0008757">
    <property type="term" value="F:S-adenosylmethionine-dependent methyltransferase activity"/>
    <property type="evidence" value="ECO:0007669"/>
    <property type="project" value="InterPro"/>
</dbReference>